<evidence type="ECO:0000313" key="2">
    <source>
        <dbReference type="Proteomes" id="UP000596857"/>
    </source>
</evidence>
<evidence type="ECO:0000313" key="1">
    <source>
        <dbReference type="EMBL" id="NOU79769.1"/>
    </source>
</evidence>
<accession>A0ABX1YH08</accession>
<comment type="caution">
    <text evidence="1">The sequence shown here is derived from an EMBL/GenBank/DDBJ whole genome shotgun (WGS) entry which is preliminary data.</text>
</comment>
<name>A0ABX1YH08_9BACL</name>
<sequence length="631" mass="69745">MSLQYDPQGNLTSKYNEADSNSLFGTPVVGAISDAVKAYSSAQGSGNWYYQQWDGSTYTDLQYKNNQWEGKTPYTIIYKEFQHPDQTDSVRKWVAPKSGMIRISGNVAKSDLGGGDGVIVSVLKNKVKLWSKTIPFNDNKGYEVGLTVGVSTGDAIYFVVNKNGDASYDSTSWKPAIAYLDAHSAEEEYSNSQGSKNWYYQQWDGNTYTNLQYKNSQWEGGTPYTIILKEFQHPDQTDSVRKWVAPKSGLIRIAGNVAKSNPLGGDGVIASVLKNNIQLWSTTVAYNDTAGYEVGLTVGISAGDAIYFVVNKNVDNSYDGTSWKPVIAYLDAHAADAEYSNTQGSGDWYYQQWDGATYTDLQYKNNQWEGKTPFTIISGAFQHPDQTDSVRKWVAPKSGMIRIAGNIAKIDATGGDGIIATILKNRVQLWSQTIAYNDTAGFEVGITVGVSKGDAIYFVVNNNQSNSYDSTSWKPVIAYLDSNTVEEEYSNIQGSGNWYYQQWDGNTYSDLQYKNNQWEGKTPYTIILKEFQHPDQTDSVRKWVAPKSGKIRIAGNLAKSNPGGGDGIVATILKNRAKLWSQTIAYNDTAGYELGVTTEVLAGDSIYFIVNKNGDSAYDGTSWKSVISYVE</sequence>
<protein>
    <submittedName>
        <fullName evidence="1">Uncharacterized protein</fullName>
    </submittedName>
</protein>
<dbReference type="RefSeq" id="WP_171717595.1">
    <property type="nucleotide sequence ID" value="NZ_WHOB01000033.1"/>
</dbReference>
<dbReference type="Proteomes" id="UP000596857">
    <property type="component" value="Unassembled WGS sequence"/>
</dbReference>
<organism evidence="1 2">
    <name type="scientific">Paenibacillus phytohabitans</name>
    <dbReference type="NCBI Taxonomy" id="2654978"/>
    <lineage>
        <taxon>Bacteria</taxon>
        <taxon>Bacillati</taxon>
        <taxon>Bacillota</taxon>
        <taxon>Bacilli</taxon>
        <taxon>Bacillales</taxon>
        <taxon>Paenibacillaceae</taxon>
        <taxon>Paenibacillus</taxon>
    </lineage>
</organism>
<gene>
    <name evidence="1" type="ORF">GC101_12885</name>
</gene>
<keyword evidence="2" id="KW-1185">Reference proteome</keyword>
<reference evidence="1 2" key="1">
    <citation type="submission" date="2019-10" db="EMBL/GenBank/DDBJ databases">
        <title>Description of Paenibacillus terricola sp. nov.</title>
        <authorList>
            <person name="Carlier A."/>
            <person name="Qi S."/>
        </authorList>
    </citation>
    <scope>NUCLEOTIDE SEQUENCE [LARGE SCALE GENOMIC DNA]</scope>
    <source>
        <strain evidence="1 2">LMG 31459</strain>
    </source>
</reference>
<proteinExistence type="predicted"/>
<dbReference type="EMBL" id="WHOB01000033">
    <property type="protein sequence ID" value="NOU79769.1"/>
    <property type="molecule type" value="Genomic_DNA"/>
</dbReference>